<dbReference type="CDD" id="cd03044">
    <property type="entry name" value="GST_N_EF1Bgamma"/>
    <property type="match status" value="1"/>
</dbReference>
<name>A0A8I2YU49_9AGAM</name>
<dbReference type="Gene3D" id="1.20.1050.10">
    <property type="match status" value="1"/>
</dbReference>
<feature type="domain" description="GST C-terminal" evidence="2">
    <location>
        <begin position="87"/>
        <end position="224"/>
    </location>
</feature>
<dbReference type="InterPro" id="IPR050802">
    <property type="entry name" value="EF-GSTs"/>
</dbReference>
<gene>
    <name evidence="3" type="ORF">JVT61DRAFT_11854</name>
</gene>
<dbReference type="SUPFAM" id="SSF47616">
    <property type="entry name" value="GST C-terminal domain-like"/>
    <property type="match status" value="1"/>
</dbReference>
<evidence type="ECO:0000313" key="3">
    <source>
        <dbReference type="EMBL" id="KAG6379389.1"/>
    </source>
</evidence>
<dbReference type="GO" id="GO:0005737">
    <property type="term" value="C:cytoplasm"/>
    <property type="evidence" value="ECO:0007669"/>
    <property type="project" value="TreeGrafter"/>
</dbReference>
<dbReference type="GO" id="GO:0005634">
    <property type="term" value="C:nucleus"/>
    <property type="evidence" value="ECO:0007669"/>
    <property type="project" value="TreeGrafter"/>
</dbReference>
<dbReference type="GO" id="GO:0006414">
    <property type="term" value="P:translational elongation"/>
    <property type="evidence" value="ECO:0007669"/>
    <property type="project" value="TreeGrafter"/>
</dbReference>
<reference evidence="3" key="1">
    <citation type="submission" date="2021-03" db="EMBL/GenBank/DDBJ databases">
        <title>Evolutionary innovations through gain and loss of genes in the ectomycorrhizal Boletales.</title>
        <authorList>
            <person name="Wu G."/>
            <person name="Miyauchi S."/>
            <person name="Morin E."/>
            <person name="Yang Z.-L."/>
            <person name="Xu J."/>
            <person name="Martin F.M."/>
        </authorList>
    </citation>
    <scope>NUCLEOTIDE SEQUENCE</scope>
    <source>
        <strain evidence="3">BR01</strain>
    </source>
</reference>
<keyword evidence="3" id="KW-0808">Transferase</keyword>
<evidence type="ECO:0000259" key="1">
    <source>
        <dbReference type="PROSITE" id="PS50404"/>
    </source>
</evidence>
<dbReference type="PROSITE" id="PS50405">
    <property type="entry name" value="GST_CTER"/>
    <property type="match status" value="1"/>
</dbReference>
<sequence length="225" mass="25067">MTIVGTLWGNPRQRQSKVILSVAAINGFTLELPQWSFSNKPSEYLADFPYGKIPAFKGMDGFKLIEGTTIARYLSSIGTQVNLLGSNAQDTAIVEQWVHYAEHEISSATQNITGMIYGFYTPFSLETIEKNQERLVRALNYLESHFAARPSGYVALDTLTVADFVLAGVIFAAAQFALGSAERAQYPHIFAHYAKVTADVRVKQYWGTEEFTDVRVTERKALPTI</sequence>
<dbReference type="InterPro" id="IPR010987">
    <property type="entry name" value="Glutathione-S-Trfase_C-like"/>
</dbReference>
<dbReference type="SFLD" id="SFLDS00019">
    <property type="entry name" value="Glutathione_Transferase_(cytos"/>
    <property type="match status" value="1"/>
</dbReference>
<organism evidence="3 4">
    <name type="scientific">Boletus reticuloceps</name>
    <dbReference type="NCBI Taxonomy" id="495285"/>
    <lineage>
        <taxon>Eukaryota</taxon>
        <taxon>Fungi</taxon>
        <taxon>Dikarya</taxon>
        <taxon>Basidiomycota</taxon>
        <taxon>Agaricomycotina</taxon>
        <taxon>Agaricomycetes</taxon>
        <taxon>Agaricomycetidae</taxon>
        <taxon>Boletales</taxon>
        <taxon>Boletineae</taxon>
        <taxon>Boletaceae</taxon>
        <taxon>Boletoideae</taxon>
        <taxon>Boletus</taxon>
    </lineage>
</organism>
<dbReference type="AlphaFoldDB" id="A0A8I2YU49"/>
<dbReference type="InterPro" id="IPR036282">
    <property type="entry name" value="Glutathione-S-Trfase_C_sf"/>
</dbReference>
<comment type="caution">
    <text evidence="3">The sequence shown here is derived from an EMBL/GenBank/DDBJ whole genome shotgun (WGS) entry which is preliminary data.</text>
</comment>
<dbReference type="PANTHER" id="PTHR43986:SF1">
    <property type="entry name" value="ELONGATION FACTOR 1-GAMMA"/>
    <property type="match status" value="1"/>
</dbReference>
<dbReference type="GO" id="GO:0016740">
    <property type="term" value="F:transferase activity"/>
    <property type="evidence" value="ECO:0007669"/>
    <property type="project" value="UniProtKB-KW"/>
</dbReference>
<accession>A0A8I2YU49</accession>
<dbReference type="InterPro" id="IPR040079">
    <property type="entry name" value="Glutathione_S-Trfase"/>
</dbReference>
<feature type="domain" description="GST N-terminal" evidence="1">
    <location>
        <begin position="3"/>
        <end position="82"/>
    </location>
</feature>
<dbReference type="EMBL" id="JAGFBS010000005">
    <property type="protein sequence ID" value="KAG6379389.1"/>
    <property type="molecule type" value="Genomic_DNA"/>
</dbReference>
<dbReference type="Pfam" id="PF14497">
    <property type="entry name" value="GST_C_3"/>
    <property type="match status" value="1"/>
</dbReference>
<evidence type="ECO:0000313" key="4">
    <source>
        <dbReference type="Proteomes" id="UP000683000"/>
    </source>
</evidence>
<dbReference type="Pfam" id="PF02798">
    <property type="entry name" value="GST_N"/>
    <property type="match status" value="1"/>
</dbReference>
<dbReference type="PANTHER" id="PTHR43986">
    <property type="entry name" value="ELONGATION FACTOR 1-GAMMA"/>
    <property type="match status" value="1"/>
</dbReference>
<protein>
    <submittedName>
        <fullName evidence="3">Glutathione S-transferase C-terminal-like protein</fullName>
    </submittedName>
</protein>
<keyword evidence="4" id="KW-1185">Reference proteome</keyword>
<dbReference type="SUPFAM" id="SSF52833">
    <property type="entry name" value="Thioredoxin-like"/>
    <property type="match status" value="1"/>
</dbReference>
<dbReference type="Gene3D" id="3.40.30.10">
    <property type="entry name" value="Glutaredoxin"/>
    <property type="match status" value="1"/>
</dbReference>
<dbReference type="InterPro" id="IPR036249">
    <property type="entry name" value="Thioredoxin-like_sf"/>
</dbReference>
<evidence type="ECO:0000259" key="2">
    <source>
        <dbReference type="PROSITE" id="PS50405"/>
    </source>
</evidence>
<dbReference type="PROSITE" id="PS50404">
    <property type="entry name" value="GST_NTER"/>
    <property type="match status" value="1"/>
</dbReference>
<dbReference type="InterPro" id="IPR004046">
    <property type="entry name" value="GST_C"/>
</dbReference>
<dbReference type="OrthoDB" id="2663267at2759"/>
<dbReference type="InterPro" id="IPR004045">
    <property type="entry name" value="Glutathione_S-Trfase_N"/>
</dbReference>
<dbReference type="Proteomes" id="UP000683000">
    <property type="component" value="Unassembled WGS sequence"/>
</dbReference>
<proteinExistence type="predicted"/>